<organism evidence="3 4">
    <name type="scientific">Adineta ricciae</name>
    <name type="common">Rotifer</name>
    <dbReference type="NCBI Taxonomy" id="249248"/>
    <lineage>
        <taxon>Eukaryota</taxon>
        <taxon>Metazoa</taxon>
        <taxon>Spiralia</taxon>
        <taxon>Gnathifera</taxon>
        <taxon>Rotifera</taxon>
        <taxon>Eurotatoria</taxon>
        <taxon>Bdelloidea</taxon>
        <taxon>Adinetida</taxon>
        <taxon>Adinetidae</taxon>
        <taxon>Adineta</taxon>
    </lineage>
</organism>
<feature type="region of interest" description="Disordered" evidence="1">
    <location>
        <begin position="1"/>
        <end position="86"/>
    </location>
</feature>
<protein>
    <recommendedName>
        <fullName evidence="2">PiggyBac transposable element-derived protein domain-containing protein</fullName>
    </recommendedName>
</protein>
<evidence type="ECO:0000313" key="3">
    <source>
        <dbReference type="EMBL" id="CAF1372520.1"/>
    </source>
</evidence>
<feature type="compositionally biased region" description="Polar residues" evidence="1">
    <location>
        <begin position="1"/>
        <end position="16"/>
    </location>
</feature>
<dbReference type="AlphaFoldDB" id="A0A815J2N9"/>
<dbReference type="Pfam" id="PF13843">
    <property type="entry name" value="DDE_Tnp_1_7"/>
    <property type="match status" value="1"/>
</dbReference>
<reference evidence="3" key="1">
    <citation type="submission" date="2021-02" db="EMBL/GenBank/DDBJ databases">
        <authorList>
            <person name="Nowell W R."/>
        </authorList>
    </citation>
    <scope>NUCLEOTIDE SEQUENCE</scope>
</reference>
<comment type="caution">
    <text evidence="3">The sequence shown here is derived from an EMBL/GenBank/DDBJ whole genome shotgun (WGS) entry which is preliminary data.</text>
</comment>
<feature type="compositionally biased region" description="Basic residues" evidence="1">
    <location>
        <begin position="65"/>
        <end position="76"/>
    </location>
</feature>
<dbReference type="EMBL" id="CAJNOJ010000289">
    <property type="protein sequence ID" value="CAF1372520.1"/>
    <property type="molecule type" value="Genomic_DNA"/>
</dbReference>
<dbReference type="PANTHER" id="PTHR47272">
    <property type="entry name" value="DDE_TNP_1_7 DOMAIN-CONTAINING PROTEIN"/>
    <property type="match status" value="1"/>
</dbReference>
<accession>A0A815J2N9</accession>
<dbReference type="Proteomes" id="UP000663852">
    <property type="component" value="Unassembled WGS sequence"/>
</dbReference>
<evidence type="ECO:0000313" key="4">
    <source>
        <dbReference type="Proteomes" id="UP000663852"/>
    </source>
</evidence>
<evidence type="ECO:0000259" key="2">
    <source>
        <dbReference type="Pfam" id="PF13843"/>
    </source>
</evidence>
<feature type="compositionally biased region" description="Acidic residues" evidence="1">
    <location>
        <begin position="19"/>
        <end position="30"/>
    </location>
</feature>
<dbReference type="InterPro" id="IPR029526">
    <property type="entry name" value="PGBD"/>
</dbReference>
<gene>
    <name evidence="3" type="ORF">EDS130_LOCUS34457</name>
</gene>
<name>A0A815J2N9_ADIRI</name>
<dbReference type="PANTHER" id="PTHR47272:SF1">
    <property type="entry name" value="PIGGYBAC TRANSPOSABLE ELEMENT-DERIVED PROTEIN 3-LIKE"/>
    <property type="match status" value="1"/>
</dbReference>
<feature type="domain" description="PiggyBac transposable element-derived protein" evidence="2">
    <location>
        <begin position="101"/>
        <end position="352"/>
    </location>
</feature>
<evidence type="ECO:0000256" key="1">
    <source>
        <dbReference type="SAM" id="MobiDB-lite"/>
    </source>
</evidence>
<dbReference type="OrthoDB" id="5985989at2759"/>
<sequence>MSNRRTTNIHSTIPNGTSEEIDTSESDDEMQNVRKVLKKRLVMSDSSSVTENSDSEQELSENTSKSKKKKKMHWIKRSFVPPPSPFTGSFPPPPIDSEPEPIDYFCSMFGKESFNILKDQSNLYSVQTNPNRPANISDTEIRQFIGILIMSGVYSFPQQRFYWMDSTRIQSIASVMSRDRFLSIKKCFHVVDNTNKPDQNDPNYDRAFKVRPLLNIVKENFRKIPKEENLCVDEQIIPFKGKSVMKQHMPNKPNRWGYKMFLLAGGESGLCYDFVLYTGKSNSTEYGFCTDITLTLCETVPPMMNHKVYYDNYFTTIRLQVELKKLGIFSVGTVRANRLPDLTMKDEKQLKQEGLVATDYRITYVDGVELCVTWAF</sequence>
<proteinExistence type="predicted"/>